<sequence>MMAQFLLLMVGLDKVYYSPLGKFMDERDAETQEELEEKLKEGRKKVEGELQEALAKLEKQKEETIVSLDAQIGALSDDIVKKVIPGYVKS</sequence>
<keyword evidence="1" id="KW-0175">Coiled coil</keyword>
<dbReference type="PANTHER" id="PTHR33445">
    <property type="entry name" value="ATP SYNTHASE SUBUNIT B', CHLOROPLASTIC"/>
    <property type="match status" value="1"/>
</dbReference>
<dbReference type="AlphaFoldDB" id="A0AAV0MBW2"/>
<evidence type="ECO:0000256" key="1">
    <source>
        <dbReference type="SAM" id="Coils"/>
    </source>
</evidence>
<dbReference type="EMBL" id="CAMGYJ010000007">
    <property type="protein sequence ID" value="CAI0444248.1"/>
    <property type="molecule type" value="Genomic_DNA"/>
</dbReference>
<evidence type="ECO:0000256" key="2">
    <source>
        <dbReference type="SAM" id="SignalP"/>
    </source>
</evidence>
<comment type="caution">
    <text evidence="3">The sequence shown here is derived from an EMBL/GenBank/DDBJ whole genome shotgun (WGS) entry which is preliminary data.</text>
</comment>
<protein>
    <submittedName>
        <fullName evidence="3">Uncharacterized protein</fullName>
    </submittedName>
</protein>
<feature type="coiled-coil region" evidence="1">
    <location>
        <begin position="32"/>
        <end position="63"/>
    </location>
</feature>
<name>A0AAV0MBW2_9ROSI</name>
<accession>A0AAV0MBW2</accession>
<evidence type="ECO:0000313" key="4">
    <source>
        <dbReference type="Proteomes" id="UP001154282"/>
    </source>
</evidence>
<organism evidence="3 4">
    <name type="scientific">Linum tenue</name>
    <dbReference type="NCBI Taxonomy" id="586396"/>
    <lineage>
        <taxon>Eukaryota</taxon>
        <taxon>Viridiplantae</taxon>
        <taxon>Streptophyta</taxon>
        <taxon>Embryophyta</taxon>
        <taxon>Tracheophyta</taxon>
        <taxon>Spermatophyta</taxon>
        <taxon>Magnoliopsida</taxon>
        <taxon>eudicotyledons</taxon>
        <taxon>Gunneridae</taxon>
        <taxon>Pentapetalae</taxon>
        <taxon>rosids</taxon>
        <taxon>fabids</taxon>
        <taxon>Malpighiales</taxon>
        <taxon>Linaceae</taxon>
        <taxon>Linum</taxon>
    </lineage>
</organism>
<evidence type="ECO:0000313" key="3">
    <source>
        <dbReference type="EMBL" id="CAI0444248.1"/>
    </source>
</evidence>
<dbReference type="InterPro" id="IPR050059">
    <property type="entry name" value="ATP_synthase_B_chain"/>
</dbReference>
<feature type="chain" id="PRO_5043863612" evidence="2">
    <location>
        <begin position="18"/>
        <end position="90"/>
    </location>
</feature>
<keyword evidence="4" id="KW-1185">Reference proteome</keyword>
<dbReference type="GO" id="GO:0046961">
    <property type="term" value="F:proton-transporting ATPase activity, rotational mechanism"/>
    <property type="evidence" value="ECO:0007669"/>
    <property type="project" value="TreeGrafter"/>
</dbReference>
<keyword evidence="2" id="KW-0732">Signal</keyword>
<dbReference type="Proteomes" id="UP001154282">
    <property type="component" value="Unassembled WGS sequence"/>
</dbReference>
<proteinExistence type="predicted"/>
<reference evidence="3" key="1">
    <citation type="submission" date="2022-08" db="EMBL/GenBank/DDBJ databases">
        <authorList>
            <person name="Gutierrez-Valencia J."/>
        </authorList>
    </citation>
    <scope>NUCLEOTIDE SEQUENCE</scope>
</reference>
<dbReference type="PANTHER" id="PTHR33445:SF2">
    <property type="entry name" value="ATP SYNTHASE SUBUNIT B', CHLOROPLASTIC"/>
    <property type="match status" value="1"/>
</dbReference>
<gene>
    <name evidence="3" type="ORF">LITE_LOCUS28036</name>
</gene>
<feature type="signal peptide" evidence="2">
    <location>
        <begin position="1"/>
        <end position="17"/>
    </location>
</feature>